<keyword evidence="2" id="KW-0902">Two-component regulatory system</keyword>
<protein>
    <submittedName>
        <fullName evidence="7">Response regulator</fullName>
    </submittedName>
</protein>
<evidence type="ECO:0000313" key="8">
    <source>
        <dbReference type="Proteomes" id="UP000586305"/>
    </source>
</evidence>
<feature type="domain" description="Response regulatory" evidence="6">
    <location>
        <begin position="295"/>
        <end position="411"/>
    </location>
</feature>
<dbReference type="PANTHER" id="PTHR45339:SF1">
    <property type="entry name" value="HYBRID SIGNAL TRANSDUCTION HISTIDINE KINASE J"/>
    <property type="match status" value="1"/>
</dbReference>
<reference evidence="7 8" key="1">
    <citation type="submission" date="2020-04" db="EMBL/GenBank/DDBJ databases">
        <title>Pseudoalteromonas caenipelagi sp. nov., isolated from a tidal flat.</title>
        <authorList>
            <person name="Park S."/>
            <person name="Yoon J.-H."/>
        </authorList>
    </citation>
    <scope>NUCLEOTIDE SEQUENCE [LARGE SCALE GENOMIC DNA]</scope>
    <source>
        <strain evidence="7 8">JBTF-M23</strain>
    </source>
</reference>
<keyword evidence="4" id="KW-0175">Coiled coil</keyword>
<organism evidence="7 8">
    <name type="scientific">Pseudoalteromonas caenipelagi</name>
    <dbReference type="NCBI Taxonomy" id="2726988"/>
    <lineage>
        <taxon>Bacteria</taxon>
        <taxon>Pseudomonadati</taxon>
        <taxon>Pseudomonadota</taxon>
        <taxon>Gammaproteobacteria</taxon>
        <taxon>Alteromonadales</taxon>
        <taxon>Pseudoalteromonadaceae</taxon>
        <taxon>Pseudoalteromonas</taxon>
    </lineage>
</organism>
<sequence>MTRKEVEHVERHPKVVLLCDDVEELAGVTDVISSQITAFRTLNNFSDMHEVIVDSTPLVIIIAMSTVSKSVELYSRLAKEGALDYPHENILLCENRESGIGFRCCMKNIFRDYFIYKPMYENYRLRMILHNALLRSKEAHDITNIREEHFGRIDEDLKQLIDDAAEYHQSAEQTLKDARENLQQAAGINEVQTALIQDLKAQHIDPLLDKLESQLADSVSELTKRLKNKQFSVAELSALLTEKSIPHTSQHAVQLKESKPEPKREAPSKNEGFLDLPPINDNNMARSEQRLKNSKIMVVEDNEIYREMISKILRDEGHEVESVGSGLTAIKMLRKHKYDLIFMDLFMPELDGYNTTKNIRNIPNCKSIPIIALTSNKNKDLIRKWASLGLAAYIAKPSTKQSILKAVEKCNLAH</sequence>
<proteinExistence type="predicted"/>
<dbReference type="SMART" id="SM00448">
    <property type="entry name" value="REC"/>
    <property type="match status" value="1"/>
</dbReference>
<comment type="caution">
    <text evidence="7">The sequence shown here is derived from an EMBL/GenBank/DDBJ whole genome shotgun (WGS) entry which is preliminary data.</text>
</comment>
<dbReference type="Pfam" id="PF00072">
    <property type="entry name" value="Response_reg"/>
    <property type="match status" value="1"/>
</dbReference>
<evidence type="ECO:0000259" key="6">
    <source>
        <dbReference type="PROSITE" id="PS50110"/>
    </source>
</evidence>
<evidence type="ECO:0000313" key="7">
    <source>
        <dbReference type="EMBL" id="NOU50068.1"/>
    </source>
</evidence>
<feature type="coiled-coil region" evidence="4">
    <location>
        <begin position="161"/>
        <end position="188"/>
    </location>
</feature>
<dbReference type="PROSITE" id="PS50110">
    <property type="entry name" value="RESPONSE_REGULATORY"/>
    <property type="match status" value="1"/>
</dbReference>
<dbReference type="GO" id="GO:0000160">
    <property type="term" value="P:phosphorelay signal transduction system"/>
    <property type="evidence" value="ECO:0007669"/>
    <property type="project" value="UniProtKB-KW"/>
</dbReference>
<dbReference type="InterPro" id="IPR001789">
    <property type="entry name" value="Sig_transdc_resp-reg_receiver"/>
</dbReference>
<keyword evidence="1 3" id="KW-0597">Phosphoprotein</keyword>
<dbReference type="PANTHER" id="PTHR45339">
    <property type="entry name" value="HYBRID SIGNAL TRANSDUCTION HISTIDINE KINASE J"/>
    <property type="match status" value="1"/>
</dbReference>
<gene>
    <name evidence="7" type="ORF">HG263_05885</name>
</gene>
<dbReference type="Gene3D" id="3.40.50.2300">
    <property type="match status" value="1"/>
</dbReference>
<dbReference type="RefSeq" id="WP_171625149.1">
    <property type="nucleotide sequence ID" value="NZ_JABBPG010000002.1"/>
</dbReference>
<dbReference type="InterPro" id="IPR011006">
    <property type="entry name" value="CheY-like_superfamily"/>
</dbReference>
<name>A0A849VB32_9GAMM</name>
<dbReference type="AlphaFoldDB" id="A0A849VB32"/>
<feature type="region of interest" description="Disordered" evidence="5">
    <location>
        <begin position="247"/>
        <end position="282"/>
    </location>
</feature>
<keyword evidence="8" id="KW-1185">Reference proteome</keyword>
<dbReference type="EMBL" id="JABBPG010000002">
    <property type="protein sequence ID" value="NOU50068.1"/>
    <property type="molecule type" value="Genomic_DNA"/>
</dbReference>
<evidence type="ECO:0000256" key="1">
    <source>
        <dbReference type="ARBA" id="ARBA00022553"/>
    </source>
</evidence>
<dbReference type="Proteomes" id="UP000586305">
    <property type="component" value="Unassembled WGS sequence"/>
</dbReference>
<feature type="compositionally biased region" description="Basic and acidic residues" evidence="5">
    <location>
        <begin position="254"/>
        <end position="268"/>
    </location>
</feature>
<dbReference type="SUPFAM" id="SSF52172">
    <property type="entry name" value="CheY-like"/>
    <property type="match status" value="1"/>
</dbReference>
<evidence type="ECO:0000256" key="5">
    <source>
        <dbReference type="SAM" id="MobiDB-lite"/>
    </source>
</evidence>
<evidence type="ECO:0000256" key="4">
    <source>
        <dbReference type="SAM" id="Coils"/>
    </source>
</evidence>
<evidence type="ECO:0000256" key="3">
    <source>
        <dbReference type="PROSITE-ProRule" id="PRU00169"/>
    </source>
</evidence>
<feature type="modified residue" description="4-aspartylphosphate" evidence="3">
    <location>
        <position position="344"/>
    </location>
</feature>
<accession>A0A849VB32</accession>
<dbReference type="CDD" id="cd17546">
    <property type="entry name" value="REC_hyHK_CKI1_RcsC-like"/>
    <property type="match status" value="1"/>
</dbReference>
<evidence type="ECO:0000256" key="2">
    <source>
        <dbReference type="ARBA" id="ARBA00023012"/>
    </source>
</evidence>